<gene>
    <name evidence="1" type="ORF">GXW98_04130</name>
</gene>
<dbReference type="AlphaFoldDB" id="A0A971ICN7"/>
<sequence length="112" mass="12036">MAEETTDDTLLAQLRDDTAVPAGDSERLNRCLKTARSYVASAIGTAQIDDTVRDDCILGCATDLYNARNARMGVMDIADSETQPFRISTDPLRSVWPKLKAAGVNTGGMVIA</sequence>
<dbReference type="EMBL" id="JAAXZR010000018">
    <property type="protein sequence ID" value="NLT79461.1"/>
    <property type="molecule type" value="Genomic_DNA"/>
</dbReference>
<protein>
    <recommendedName>
        <fullName evidence="3">Head-to-tail adaptor</fullName>
    </recommendedName>
</protein>
<organism evidence="1 2">
    <name type="scientific">Bifidobacterium crudilactis</name>
    <dbReference type="NCBI Taxonomy" id="327277"/>
    <lineage>
        <taxon>Bacteria</taxon>
        <taxon>Bacillati</taxon>
        <taxon>Actinomycetota</taxon>
        <taxon>Actinomycetes</taxon>
        <taxon>Bifidobacteriales</taxon>
        <taxon>Bifidobacteriaceae</taxon>
        <taxon>Bifidobacterium</taxon>
    </lineage>
</organism>
<dbReference type="Proteomes" id="UP000767327">
    <property type="component" value="Unassembled WGS sequence"/>
</dbReference>
<accession>A0A971ICN7</accession>
<proteinExistence type="predicted"/>
<name>A0A971ICN7_9BIFI</name>
<evidence type="ECO:0008006" key="3">
    <source>
        <dbReference type="Google" id="ProtNLM"/>
    </source>
</evidence>
<dbReference type="RefSeq" id="WP_273173301.1">
    <property type="nucleotide sequence ID" value="NZ_CP181270.1"/>
</dbReference>
<evidence type="ECO:0000313" key="1">
    <source>
        <dbReference type="EMBL" id="NLT79461.1"/>
    </source>
</evidence>
<evidence type="ECO:0000313" key="2">
    <source>
        <dbReference type="Proteomes" id="UP000767327"/>
    </source>
</evidence>
<reference evidence="1" key="1">
    <citation type="journal article" date="2020" name="Biotechnol. Biofuels">
        <title>New insights from the biogas microbiome by comprehensive genome-resolved metagenomics of nearly 1600 species originating from multiple anaerobic digesters.</title>
        <authorList>
            <person name="Campanaro S."/>
            <person name="Treu L."/>
            <person name="Rodriguez-R L.M."/>
            <person name="Kovalovszki A."/>
            <person name="Ziels R.M."/>
            <person name="Maus I."/>
            <person name="Zhu X."/>
            <person name="Kougias P.G."/>
            <person name="Basile A."/>
            <person name="Luo G."/>
            <person name="Schluter A."/>
            <person name="Konstantinidis K.T."/>
            <person name="Angelidaki I."/>
        </authorList>
    </citation>
    <scope>NUCLEOTIDE SEQUENCE</scope>
    <source>
        <strain evidence="1">AS01afH2WH_6</strain>
    </source>
</reference>
<comment type="caution">
    <text evidence="1">The sequence shown here is derived from an EMBL/GenBank/DDBJ whole genome shotgun (WGS) entry which is preliminary data.</text>
</comment>
<reference evidence="1" key="2">
    <citation type="submission" date="2020-01" db="EMBL/GenBank/DDBJ databases">
        <authorList>
            <person name="Campanaro S."/>
        </authorList>
    </citation>
    <scope>NUCLEOTIDE SEQUENCE</scope>
    <source>
        <strain evidence="1">AS01afH2WH_6</strain>
    </source>
</reference>